<protein>
    <submittedName>
        <fullName evidence="1">Uncharacterized protein</fullName>
    </submittedName>
</protein>
<reference evidence="1 2" key="1">
    <citation type="submission" date="2018-09" db="EMBL/GenBank/DDBJ databases">
        <title>The complete genome sequence of Neokomagataea tanensis NBRC 106556(T).</title>
        <authorList>
            <person name="Chua K.-O."/>
            <person name="See-Too W.-S."/>
            <person name="Hong K.-W."/>
            <person name="Yin W.-F."/>
            <person name="Chan K.-G."/>
        </authorList>
    </citation>
    <scope>NUCLEOTIDE SEQUENCE [LARGE SCALE GENOMIC DNA]</scope>
    <source>
        <strain evidence="2">AH13 \ NBRC 106556</strain>
    </source>
</reference>
<dbReference type="OrthoDB" id="7282359at2"/>
<evidence type="ECO:0000313" key="1">
    <source>
        <dbReference type="EMBL" id="QDH25323.1"/>
    </source>
</evidence>
<dbReference type="KEGG" id="ntn:D5366_09000"/>
<dbReference type="AlphaFoldDB" id="A0A4Y6V5W3"/>
<evidence type="ECO:0000313" key="2">
    <source>
        <dbReference type="Proteomes" id="UP000317214"/>
    </source>
</evidence>
<proteinExistence type="predicted"/>
<sequence length="139" mass="14836">MFFKLDPAKLPALDIVGLATSGLIVRAERETPADGIPAFITRPGWEELLTSHAADVENGSALVLPPLEKAVQRLLAHAAQSASEEQNFAPLVTLESDLFASAPSLLVMFVRDQSHPVACVLVGTEEHIATTLKGRAQTL</sequence>
<keyword evidence="2" id="KW-1185">Reference proteome</keyword>
<gene>
    <name evidence="1" type="ORF">D5366_09000</name>
</gene>
<name>A0A4Y6V5W3_9PROT</name>
<accession>A0A4Y6V5W3</accession>
<dbReference type="EMBL" id="CP032485">
    <property type="protein sequence ID" value="QDH25323.1"/>
    <property type="molecule type" value="Genomic_DNA"/>
</dbReference>
<dbReference type="RefSeq" id="WP_141493175.1">
    <property type="nucleotide sequence ID" value="NZ_CP032485.1"/>
</dbReference>
<dbReference type="Proteomes" id="UP000317214">
    <property type="component" value="Chromosome"/>
</dbReference>
<organism evidence="1 2">
    <name type="scientific">Neokomagataea tanensis</name>
    <dbReference type="NCBI Taxonomy" id="661191"/>
    <lineage>
        <taxon>Bacteria</taxon>
        <taxon>Pseudomonadati</taxon>
        <taxon>Pseudomonadota</taxon>
        <taxon>Alphaproteobacteria</taxon>
        <taxon>Acetobacterales</taxon>
        <taxon>Acetobacteraceae</taxon>
        <taxon>Neokomagataea</taxon>
    </lineage>
</organism>